<keyword evidence="2" id="KW-1185">Reference proteome</keyword>
<reference evidence="1 2" key="1">
    <citation type="submission" date="2016-12" db="EMBL/GenBank/DDBJ databases">
        <title>Draft genome sequences of strains Salinicola socius SMB35, Salinicola sp. MH3R3-1 and Chromohalobacter sp. SMB17 from the Verkhnekamsk potash mining region of Russia.</title>
        <authorList>
            <person name="Mavrodi D.V."/>
            <person name="Olsson B.E."/>
            <person name="Korsakova E.S."/>
            <person name="Pyankova A."/>
            <person name="Mavrodi O.V."/>
            <person name="Plotnikova E.G."/>
        </authorList>
    </citation>
    <scope>NUCLEOTIDE SEQUENCE [LARGE SCALE GENOMIC DNA]</scope>
    <source>
        <strain evidence="1 2">SMB35</strain>
    </source>
</reference>
<dbReference type="InterPro" id="IPR023373">
    <property type="entry name" value="YmcC_sf"/>
</dbReference>
<dbReference type="STRING" id="404433.BTW07_15125"/>
<dbReference type="InterPro" id="IPR021308">
    <property type="entry name" value="GfcB"/>
</dbReference>
<dbReference type="AlphaFoldDB" id="A0A1Q8SPT7"/>
<sequence>MAAGFSGNEISAQADSIPYASVDLHVDGYGGLVILASQVADLSYWQFRDGSTVALQDGYLHSSAGLEQNLIDTQISDVSDSGSDAHPWRGNAAMVTYRVTREWKSADGYTHRGQADASLDCDTAVEDVELPLMSLKLQACRETLAWDDGTTTYGTLWRTPEDGRLWAVETQPWPGAPTFDWQVARPW</sequence>
<accession>A0A1Q8SPT7</accession>
<dbReference type="Pfam" id="PF11102">
    <property type="entry name" value="YjbF"/>
    <property type="match status" value="1"/>
</dbReference>
<evidence type="ECO:0008006" key="3">
    <source>
        <dbReference type="Google" id="ProtNLM"/>
    </source>
</evidence>
<protein>
    <recommendedName>
        <fullName evidence="3">YjbF family lipoprotein</fullName>
    </recommendedName>
</protein>
<evidence type="ECO:0000313" key="2">
    <source>
        <dbReference type="Proteomes" id="UP000186878"/>
    </source>
</evidence>
<dbReference type="SUPFAM" id="SSF159270">
    <property type="entry name" value="YmcC-like"/>
    <property type="match status" value="1"/>
</dbReference>
<evidence type="ECO:0000313" key="1">
    <source>
        <dbReference type="EMBL" id="OLO03443.1"/>
    </source>
</evidence>
<organism evidence="1 2">
    <name type="scientific">Salinicola socius</name>
    <dbReference type="NCBI Taxonomy" id="404433"/>
    <lineage>
        <taxon>Bacteria</taxon>
        <taxon>Pseudomonadati</taxon>
        <taxon>Pseudomonadota</taxon>
        <taxon>Gammaproteobacteria</taxon>
        <taxon>Oceanospirillales</taxon>
        <taxon>Halomonadaceae</taxon>
        <taxon>Salinicola</taxon>
    </lineage>
</organism>
<dbReference type="Proteomes" id="UP000186878">
    <property type="component" value="Unassembled WGS sequence"/>
</dbReference>
<comment type="caution">
    <text evidence="1">The sequence shown here is derived from an EMBL/GenBank/DDBJ whole genome shotgun (WGS) entry which is preliminary data.</text>
</comment>
<dbReference type="EMBL" id="MSDO01000022">
    <property type="protein sequence ID" value="OLO03443.1"/>
    <property type="molecule type" value="Genomic_DNA"/>
</dbReference>
<name>A0A1Q8SPT7_9GAMM</name>
<proteinExistence type="predicted"/>
<dbReference type="Gene3D" id="2.40.360.10">
    <property type="entry name" value="YmcC-like"/>
    <property type="match status" value="1"/>
</dbReference>
<gene>
    <name evidence="1" type="ORF">BTW07_15125</name>
</gene>